<dbReference type="Proteomes" id="UP000887564">
    <property type="component" value="Unplaced"/>
</dbReference>
<name>A0A914RI65_PAREQ</name>
<protein>
    <submittedName>
        <fullName evidence="2">Uncharacterized protein</fullName>
    </submittedName>
</protein>
<accession>A0A914RI65</accession>
<proteinExistence type="predicted"/>
<organism evidence="1 2">
    <name type="scientific">Parascaris equorum</name>
    <name type="common">Equine roundworm</name>
    <dbReference type="NCBI Taxonomy" id="6256"/>
    <lineage>
        <taxon>Eukaryota</taxon>
        <taxon>Metazoa</taxon>
        <taxon>Ecdysozoa</taxon>
        <taxon>Nematoda</taxon>
        <taxon>Chromadorea</taxon>
        <taxon>Rhabditida</taxon>
        <taxon>Spirurina</taxon>
        <taxon>Ascaridomorpha</taxon>
        <taxon>Ascaridoidea</taxon>
        <taxon>Ascarididae</taxon>
        <taxon>Parascaris</taxon>
    </lineage>
</organism>
<reference evidence="2" key="1">
    <citation type="submission" date="2022-11" db="UniProtKB">
        <authorList>
            <consortium name="WormBaseParasite"/>
        </authorList>
    </citation>
    <scope>IDENTIFICATION</scope>
</reference>
<evidence type="ECO:0000313" key="1">
    <source>
        <dbReference type="Proteomes" id="UP000887564"/>
    </source>
</evidence>
<evidence type="ECO:0000313" key="2">
    <source>
        <dbReference type="WBParaSite" id="PEQ_0000620301-mRNA-1"/>
    </source>
</evidence>
<dbReference type="AlphaFoldDB" id="A0A914RI65"/>
<dbReference type="WBParaSite" id="PEQ_0000620301-mRNA-1">
    <property type="protein sequence ID" value="PEQ_0000620301-mRNA-1"/>
    <property type="gene ID" value="PEQ_0000620301"/>
</dbReference>
<sequence>MRLQECCVRLSGVLRDASHLLSGPHRDISLIFADALDLSILIYVENERLRHTSQQSCFKYQLRSFGLLSHQKCVLLELHEHYETFVERKEQCIRSLNGVRATMKLAMIGGSSSSDLDMSSEVLCLHRCLLASIPDSVHSSESLMATRLEPNSDFLLFALQKK</sequence>
<keyword evidence="1" id="KW-1185">Reference proteome</keyword>